<evidence type="ECO:0000256" key="1">
    <source>
        <dbReference type="ARBA" id="ARBA00010761"/>
    </source>
</evidence>
<name>B0X7Z9_CULQU</name>
<sequence>MAPVGITSIGFRWTVPRPSLMALQLNSAVSRSLLTRMASIRQYSTSEAGSQPPDKGRPVACYRNWRCQREYRDHYYGHLHVRELTAAVQKRFGFALGTVELFAGSYPVSCVFSVPNPCNVYVDTATHHVLLRPGVLGVMVKTMLLWDAKVNKPLSDNISKRRLVASIHLVHLLSGSLEKETTSGQEECIADEDDLPGYHGGEMQLADALVVITVDGQLVNEGSAW</sequence>
<keyword evidence="6" id="KW-1185">Reference proteome</keyword>
<dbReference type="InParanoid" id="B0X7Z9"/>
<dbReference type="EMBL" id="DS232470">
    <property type="protein sequence ID" value="EDS42218.1"/>
    <property type="molecule type" value="Genomic_DNA"/>
</dbReference>
<dbReference type="Gene3D" id="3.30.1140.32">
    <property type="entry name" value="Ribosomal protein S3, C-terminal domain"/>
    <property type="match status" value="1"/>
</dbReference>
<comment type="similarity">
    <text evidence="1">Belongs to the universal ribosomal protein uS3 family.</text>
</comment>
<reference evidence="4" key="1">
    <citation type="submission" date="2007-03" db="EMBL/GenBank/DDBJ databases">
        <title>Annotation of Culex pipiens quinquefasciatus.</title>
        <authorList>
            <consortium name="The Broad Institute Genome Sequencing Platform"/>
            <person name="Atkinson P.W."/>
            <person name="Hemingway J."/>
            <person name="Christensen B.M."/>
            <person name="Higgs S."/>
            <person name="Kodira C."/>
            <person name="Hannick L."/>
            <person name="Megy K."/>
            <person name="O'Leary S."/>
            <person name="Pearson M."/>
            <person name="Haas B.J."/>
            <person name="Mauceli E."/>
            <person name="Wortman J.R."/>
            <person name="Lee N.H."/>
            <person name="Guigo R."/>
            <person name="Stanke M."/>
            <person name="Alvarado L."/>
            <person name="Amedeo P."/>
            <person name="Antoine C.H."/>
            <person name="Arensburger P."/>
            <person name="Bidwell S.L."/>
            <person name="Crawford M."/>
            <person name="Camaro F."/>
            <person name="Devon K."/>
            <person name="Engels R."/>
            <person name="Hammond M."/>
            <person name="Howarth C."/>
            <person name="Koehrsen M."/>
            <person name="Lawson D."/>
            <person name="Montgomery P."/>
            <person name="Nene V."/>
            <person name="Nusbaum C."/>
            <person name="Puiu D."/>
            <person name="Romero-Severson J."/>
            <person name="Severson D.W."/>
            <person name="Shumway M."/>
            <person name="Sisk P."/>
            <person name="Stolte C."/>
            <person name="Zeng Q."/>
            <person name="Eisenstadt E."/>
            <person name="Fraser-Liggett C."/>
            <person name="Strausberg R."/>
            <person name="Galagan J."/>
            <person name="Birren B."/>
            <person name="Collins F.H."/>
        </authorList>
    </citation>
    <scope>NUCLEOTIDE SEQUENCE [LARGE SCALE GENOMIC DNA]</scope>
    <source>
        <strain evidence="4">JHB</strain>
    </source>
</reference>
<dbReference type="eggNOG" id="KOG3181">
    <property type="taxonomic scope" value="Eukaryota"/>
</dbReference>
<accession>B0X7Z9</accession>
<dbReference type="EnsemblMetazoa" id="CPIJ015594-RA">
    <property type="protein sequence ID" value="CPIJ015594-PA"/>
    <property type="gene ID" value="CPIJ015594"/>
</dbReference>
<evidence type="ECO:0000313" key="5">
    <source>
        <dbReference type="EnsemblMetazoa" id="CPIJ015594-PA"/>
    </source>
</evidence>
<dbReference type="GO" id="GO:1990904">
    <property type="term" value="C:ribonucleoprotein complex"/>
    <property type="evidence" value="ECO:0007669"/>
    <property type="project" value="UniProtKB-KW"/>
</dbReference>
<evidence type="ECO:0000256" key="3">
    <source>
        <dbReference type="ARBA" id="ARBA00023274"/>
    </source>
</evidence>
<dbReference type="AlphaFoldDB" id="B0X7Z9"/>
<dbReference type="STRING" id="7176.B0X7Z9"/>
<keyword evidence="2 4" id="KW-0689">Ribosomal protein</keyword>
<keyword evidence="3" id="KW-0687">Ribonucleoprotein</keyword>
<dbReference type="InterPro" id="IPR036419">
    <property type="entry name" value="Ribosomal_S3_C_sf"/>
</dbReference>
<proteinExistence type="inferred from homology"/>
<dbReference type="GO" id="GO:0005840">
    <property type="term" value="C:ribosome"/>
    <property type="evidence" value="ECO:0007669"/>
    <property type="project" value="UniProtKB-KW"/>
</dbReference>
<protein>
    <submittedName>
        <fullName evidence="4">Ribosomal protein S3</fullName>
    </submittedName>
</protein>
<evidence type="ECO:0000313" key="4">
    <source>
        <dbReference type="EMBL" id="EDS42218.1"/>
    </source>
</evidence>
<reference evidence="5" key="2">
    <citation type="submission" date="2021-02" db="UniProtKB">
        <authorList>
            <consortium name="EnsemblMetazoa"/>
        </authorList>
    </citation>
    <scope>IDENTIFICATION</scope>
    <source>
        <strain evidence="5">JHB</strain>
    </source>
</reference>
<gene>
    <name evidence="5" type="primary">6048932</name>
    <name evidence="4" type="ORF">CpipJ_CPIJ015594</name>
</gene>
<dbReference type="VEuPathDB" id="VectorBase:CPIJ015594"/>
<dbReference type="KEGG" id="cqu:CpipJ_CPIJ015594"/>
<dbReference type="Proteomes" id="UP000002320">
    <property type="component" value="Unassembled WGS sequence"/>
</dbReference>
<organism>
    <name type="scientific">Culex quinquefasciatus</name>
    <name type="common">Southern house mosquito</name>
    <name type="synonym">Culex pungens</name>
    <dbReference type="NCBI Taxonomy" id="7176"/>
    <lineage>
        <taxon>Eukaryota</taxon>
        <taxon>Metazoa</taxon>
        <taxon>Ecdysozoa</taxon>
        <taxon>Arthropoda</taxon>
        <taxon>Hexapoda</taxon>
        <taxon>Insecta</taxon>
        <taxon>Pterygota</taxon>
        <taxon>Neoptera</taxon>
        <taxon>Endopterygota</taxon>
        <taxon>Diptera</taxon>
        <taxon>Nematocera</taxon>
        <taxon>Culicoidea</taxon>
        <taxon>Culicidae</taxon>
        <taxon>Culicinae</taxon>
        <taxon>Culicini</taxon>
        <taxon>Culex</taxon>
        <taxon>Culex</taxon>
    </lineage>
</organism>
<dbReference type="HOGENOM" id="CLU_1230990_0_0_1"/>
<evidence type="ECO:0000256" key="2">
    <source>
        <dbReference type="ARBA" id="ARBA00022980"/>
    </source>
</evidence>
<evidence type="ECO:0000313" key="6">
    <source>
        <dbReference type="Proteomes" id="UP000002320"/>
    </source>
</evidence>